<dbReference type="PANTHER" id="PTHR43884">
    <property type="entry name" value="ACYL-COA DEHYDROGENASE"/>
    <property type="match status" value="1"/>
</dbReference>
<evidence type="ECO:0000256" key="1">
    <source>
        <dbReference type="ARBA" id="ARBA00001974"/>
    </source>
</evidence>
<keyword evidence="5" id="KW-0560">Oxidoreductase</keyword>
<dbReference type="InterPro" id="IPR009075">
    <property type="entry name" value="AcylCo_DH/oxidase_C"/>
</dbReference>
<evidence type="ECO:0000259" key="7">
    <source>
        <dbReference type="Pfam" id="PF02771"/>
    </source>
</evidence>
<name>A0A842HWZ0_9SPHN</name>
<dbReference type="Gene3D" id="1.10.540.10">
    <property type="entry name" value="Acyl-CoA dehydrogenase/oxidase, N-terminal domain"/>
    <property type="match status" value="1"/>
</dbReference>
<dbReference type="RefSeq" id="WP_185800053.1">
    <property type="nucleotide sequence ID" value="NZ_JACJVJ010000001.1"/>
</dbReference>
<dbReference type="PANTHER" id="PTHR43884:SF20">
    <property type="entry name" value="ACYL-COA DEHYDROGENASE FADE28"/>
    <property type="match status" value="1"/>
</dbReference>
<dbReference type="AlphaFoldDB" id="A0A842HWZ0"/>
<keyword evidence="4" id="KW-0274">FAD</keyword>
<dbReference type="GO" id="GO:0050660">
    <property type="term" value="F:flavin adenine dinucleotide binding"/>
    <property type="evidence" value="ECO:0007669"/>
    <property type="project" value="InterPro"/>
</dbReference>
<dbReference type="Pfam" id="PF02771">
    <property type="entry name" value="Acyl-CoA_dh_N"/>
    <property type="match status" value="1"/>
</dbReference>
<dbReference type="Gene3D" id="1.20.140.10">
    <property type="entry name" value="Butyryl-CoA Dehydrogenase, subunit A, domain 3"/>
    <property type="match status" value="1"/>
</dbReference>
<dbReference type="Pfam" id="PF00441">
    <property type="entry name" value="Acyl-CoA_dh_1"/>
    <property type="match status" value="1"/>
</dbReference>
<evidence type="ECO:0000256" key="5">
    <source>
        <dbReference type="ARBA" id="ARBA00023002"/>
    </source>
</evidence>
<feature type="domain" description="Acyl-CoA dehydrogenase/oxidase C-terminal" evidence="6">
    <location>
        <begin position="216"/>
        <end position="355"/>
    </location>
</feature>
<comment type="cofactor">
    <cofactor evidence="1">
        <name>FAD</name>
        <dbReference type="ChEBI" id="CHEBI:57692"/>
    </cofactor>
</comment>
<dbReference type="Proteomes" id="UP000564378">
    <property type="component" value="Unassembled WGS sequence"/>
</dbReference>
<organism evidence="8 9">
    <name type="scientific">Parasphingopyxis marina</name>
    <dbReference type="NCBI Taxonomy" id="2761622"/>
    <lineage>
        <taxon>Bacteria</taxon>
        <taxon>Pseudomonadati</taxon>
        <taxon>Pseudomonadota</taxon>
        <taxon>Alphaproteobacteria</taxon>
        <taxon>Sphingomonadales</taxon>
        <taxon>Sphingomonadaceae</taxon>
        <taxon>Parasphingopyxis</taxon>
    </lineage>
</organism>
<feature type="domain" description="Acyl-CoA dehydrogenase/oxidase N-terminal" evidence="7">
    <location>
        <begin position="5"/>
        <end position="118"/>
    </location>
</feature>
<dbReference type="GO" id="GO:0003995">
    <property type="term" value="F:acyl-CoA dehydrogenase activity"/>
    <property type="evidence" value="ECO:0007669"/>
    <property type="project" value="TreeGrafter"/>
</dbReference>
<evidence type="ECO:0000256" key="3">
    <source>
        <dbReference type="ARBA" id="ARBA00022630"/>
    </source>
</evidence>
<evidence type="ECO:0000313" key="8">
    <source>
        <dbReference type="EMBL" id="MBC2776799.1"/>
    </source>
</evidence>
<sequence length="361" mass="38499">MAGLTEEQAMLRDMAREWSNNENPVSAFRTMRDAGHSEGYDPAVYAEMAQMGWTGILVPEEHGGSGFGFVGLGLVLEELGRNVAAAPLAASSAAAMAIMLGGSDEQKAKYLRKIASGELVATLAIDEGAHHDPEKIETAVEGGKLNGRKAFVPEGDSAGLFVVAARDGLYLVDGDAEGVSREARNVVDSRSHAEIALKDVAIGNDSRLAEGGDDLLDKVLDCARAIACAEMLGLAVQAFETTNEYLKTRVQFGQALSSFQALQHRMAELFADIALMRSSVEGALQMLDSNITGAAATVAVAKATANDVVHRATHEMIQLHGGIGMTDEHDAGFYFKRARVLEQQWGSAGFHRNRFATLNGY</sequence>
<evidence type="ECO:0000313" key="9">
    <source>
        <dbReference type="Proteomes" id="UP000564378"/>
    </source>
</evidence>
<accession>A0A842HWZ0</accession>
<evidence type="ECO:0000256" key="4">
    <source>
        <dbReference type="ARBA" id="ARBA00022827"/>
    </source>
</evidence>
<dbReference type="CDD" id="cd00567">
    <property type="entry name" value="ACAD"/>
    <property type="match status" value="1"/>
</dbReference>
<dbReference type="InterPro" id="IPR037069">
    <property type="entry name" value="AcylCoA_DH/ox_N_sf"/>
</dbReference>
<keyword evidence="9" id="KW-1185">Reference proteome</keyword>
<evidence type="ECO:0000256" key="2">
    <source>
        <dbReference type="ARBA" id="ARBA00009347"/>
    </source>
</evidence>
<dbReference type="InterPro" id="IPR013786">
    <property type="entry name" value="AcylCoA_DH/ox_N"/>
</dbReference>
<dbReference type="EMBL" id="JACJVJ010000001">
    <property type="protein sequence ID" value="MBC2776799.1"/>
    <property type="molecule type" value="Genomic_DNA"/>
</dbReference>
<keyword evidence="3" id="KW-0285">Flavoprotein</keyword>
<gene>
    <name evidence="8" type="ORF">H6P80_04120</name>
</gene>
<dbReference type="Gene3D" id="2.40.110.10">
    <property type="entry name" value="Butyryl-CoA Dehydrogenase, subunit A, domain 2"/>
    <property type="match status" value="1"/>
</dbReference>
<evidence type="ECO:0000259" key="6">
    <source>
        <dbReference type="Pfam" id="PF00441"/>
    </source>
</evidence>
<dbReference type="SUPFAM" id="SSF47203">
    <property type="entry name" value="Acyl-CoA dehydrogenase C-terminal domain-like"/>
    <property type="match status" value="1"/>
</dbReference>
<dbReference type="SUPFAM" id="SSF56645">
    <property type="entry name" value="Acyl-CoA dehydrogenase NM domain-like"/>
    <property type="match status" value="1"/>
</dbReference>
<comment type="caution">
    <text evidence="8">The sequence shown here is derived from an EMBL/GenBank/DDBJ whole genome shotgun (WGS) entry which is preliminary data.</text>
</comment>
<proteinExistence type="inferred from homology"/>
<reference evidence="8 9" key="1">
    <citation type="submission" date="2020-08" db="EMBL/GenBank/DDBJ databases">
        <title>Draft genome sequence of Parasphingopyxis sp. GrpM-11.</title>
        <authorList>
            <person name="Oh J."/>
            <person name="Roh D.-H."/>
        </authorList>
    </citation>
    <scope>NUCLEOTIDE SEQUENCE [LARGE SCALE GENOMIC DNA]</scope>
    <source>
        <strain evidence="8 9">GrpM-11</strain>
    </source>
</reference>
<dbReference type="InterPro" id="IPR009100">
    <property type="entry name" value="AcylCoA_DH/oxidase_NM_dom_sf"/>
</dbReference>
<dbReference type="InterPro" id="IPR046373">
    <property type="entry name" value="Acyl-CoA_Oxase/DH_mid-dom_sf"/>
</dbReference>
<protein>
    <submittedName>
        <fullName evidence="8">Acyl-CoA/acyl-ACP dehydrogenase</fullName>
    </submittedName>
</protein>
<comment type="similarity">
    <text evidence="2">Belongs to the acyl-CoA dehydrogenase family.</text>
</comment>
<dbReference type="InterPro" id="IPR036250">
    <property type="entry name" value="AcylCo_DH-like_C"/>
</dbReference>